<sequence length="552" mass="60676">MRPGLQLLDQRLHGGTVAGITFASGVDAAGQDRHRLPLVLIFSSAPITGRRGRQRGGRAAPDTFRDRTERFQTCSGCAGGGHFSNPGQGSGEDHVTSKDAFIAAHRFGLGPRPGDLARLQRDPKAWVMAQIRREQEIPAALRQFTGSRERLEAITGAADAEKGAQKMSGRIAREVAVPELTEQFSERIRSEQPFTERMVAFWGNHFSVGRQKGYNRSIASAYATEAIRPHIFGKFSDLLFAAETHPAMLIYLDNILSVGPNSPFGKRRKRDINENLAREILELHTLGVDGGYTQKDVEALAAILTGWAIPNQRYARQSARLEKNLNREVEERFGPGSFFFLLHEPGAKTLLGKIYQEGGSAEFRQVALDLTRNPSTAHFIATKLVRHFVADNPPEDDVARIAKVFRDTEGDLAEVTKAVVGLDSVWADPLPKAKSPQDFVVACLRALAREEITTMALNGVLMQMGQQPLAAPSPQGWPDTAEAWVAPGSLMRRIEFARELATKVGNRLAPDVFLNWTLGDVASDETRGLVRGAPSGEEAIAFILASREFQRR</sequence>
<dbReference type="EMBL" id="QUQO01000001">
    <property type="protein sequence ID" value="RFB04483.1"/>
    <property type="molecule type" value="Genomic_DNA"/>
</dbReference>
<reference evidence="1 2" key="1">
    <citation type="submission" date="2018-08" db="EMBL/GenBank/DDBJ databases">
        <title>Parvularcula sp. SM1705, isolated from surface water of the South Sea China.</title>
        <authorList>
            <person name="Sun L."/>
        </authorList>
    </citation>
    <scope>NUCLEOTIDE SEQUENCE [LARGE SCALE GENOMIC DNA]</scope>
    <source>
        <strain evidence="1 2">SM1705</strain>
    </source>
</reference>
<evidence type="ECO:0000313" key="2">
    <source>
        <dbReference type="Proteomes" id="UP000264589"/>
    </source>
</evidence>
<dbReference type="InterPro" id="IPR014917">
    <property type="entry name" value="DUF1800"/>
</dbReference>
<dbReference type="InParanoid" id="A0A371RG87"/>
<dbReference type="Proteomes" id="UP000264589">
    <property type="component" value="Unassembled WGS sequence"/>
</dbReference>
<accession>A0A371RG87</accession>
<protein>
    <submittedName>
        <fullName evidence="1">DUF1800 domain-containing protein</fullName>
    </submittedName>
</protein>
<keyword evidence="2" id="KW-1185">Reference proteome</keyword>
<evidence type="ECO:0000313" key="1">
    <source>
        <dbReference type="EMBL" id="RFB04483.1"/>
    </source>
</evidence>
<dbReference type="AlphaFoldDB" id="A0A371RG87"/>
<comment type="caution">
    <text evidence="1">The sequence shown here is derived from an EMBL/GenBank/DDBJ whole genome shotgun (WGS) entry which is preliminary data.</text>
</comment>
<dbReference type="Pfam" id="PF08811">
    <property type="entry name" value="DUF1800"/>
    <property type="match status" value="1"/>
</dbReference>
<name>A0A371RG87_9PROT</name>
<gene>
    <name evidence="1" type="ORF">DX908_03790</name>
</gene>
<organism evidence="1 2">
    <name type="scientific">Parvularcula marina</name>
    <dbReference type="NCBI Taxonomy" id="2292771"/>
    <lineage>
        <taxon>Bacteria</taxon>
        <taxon>Pseudomonadati</taxon>
        <taxon>Pseudomonadota</taxon>
        <taxon>Alphaproteobacteria</taxon>
        <taxon>Parvularculales</taxon>
        <taxon>Parvularculaceae</taxon>
        <taxon>Parvularcula</taxon>
    </lineage>
</organism>
<proteinExistence type="predicted"/>